<sequence length="146" mass="15929">MIEQLHGRAEPGTTETLVADIMSRRIVAIRSDADLSVALDTFLRTSLRHLVVVDPDRTCRGLLSAEHVLASLGTTRRGRHVGDHVPAEQPRVHHAAPVRQAAELMIFELVDALPVVDDDGRVVGVVTWSDIVAMVAGQHLRGDVRP</sequence>
<dbReference type="PROSITE" id="PS51371">
    <property type="entry name" value="CBS"/>
    <property type="match status" value="2"/>
</dbReference>
<evidence type="ECO:0000313" key="5">
    <source>
        <dbReference type="Proteomes" id="UP001501771"/>
    </source>
</evidence>
<dbReference type="Gene3D" id="3.90.1280.20">
    <property type="match status" value="1"/>
</dbReference>
<name>A0ABP5LAJ9_9ACTN</name>
<protein>
    <recommendedName>
        <fullName evidence="3">CBS domain-containing protein</fullName>
    </recommendedName>
</protein>
<reference evidence="5" key="1">
    <citation type="journal article" date="2019" name="Int. J. Syst. Evol. Microbiol.">
        <title>The Global Catalogue of Microorganisms (GCM) 10K type strain sequencing project: providing services to taxonomists for standard genome sequencing and annotation.</title>
        <authorList>
            <consortium name="The Broad Institute Genomics Platform"/>
            <consortium name="The Broad Institute Genome Sequencing Center for Infectious Disease"/>
            <person name="Wu L."/>
            <person name="Ma J."/>
        </authorList>
    </citation>
    <scope>NUCLEOTIDE SEQUENCE [LARGE SCALE GENOMIC DNA]</scope>
    <source>
        <strain evidence="5">JCM 16022</strain>
    </source>
</reference>
<dbReference type="InterPro" id="IPR051257">
    <property type="entry name" value="Diverse_CBS-Domain"/>
</dbReference>
<evidence type="ECO:0000256" key="2">
    <source>
        <dbReference type="PROSITE-ProRule" id="PRU00703"/>
    </source>
</evidence>
<dbReference type="SMART" id="SM00116">
    <property type="entry name" value="CBS"/>
    <property type="match status" value="2"/>
</dbReference>
<dbReference type="PANTHER" id="PTHR43080:SF2">
    <property type="entry name" value="CBS DOMAIN-CONTAINING PROTEIN"/>
    <property type="match status" value="1"/>
</dbReference>
<dbReference type="SUPFAM" id="SSF54631">
    <property type="entry name" value="CBS-domain pair"/>
    <property type="match status" value="1"/>
</dbReference>
<dbReference type="InterPro" id="IPR000644">
    <property type="entry name" value="CBS_dom"/>
</dbReference>
<gene>
    <name evidence="4" type="ORF">GCM10009844_14480</name>
</gene>
<evidence type="ECO:0000259" key="3">
    <source>
        <dbReference type="PROSITE" id="PS51371"/>
    </source>
</evidence>
<feature type="domain" description="CBS" evidence="3">
    <location>
        <begin position="84"/>
        <end position="144"/>
    </location>
</feature>
<evidence type="ECO:0000313" key="4">
    <source>
        <dbReference type="EMBL" id="GAA2142836.1"/>
    </source>
</evidence>
<feature type="domain" description="CBS" evidence="3">
    <location>
        <begin position="22"/>
        <end position="81"/>
    </location>
</feature>
<accession>A0ABP5LAJ9</accession>
<evidence type="ECO:0000256" key="1">
    <source>
        <dbReference type="ARBA" id="ARBA00023122"/>
    </source>
</evidence>
<dbReference type="EMBL" id="BAAAQR010000003">
    <property type="protein sequence ID" value="GAA2142836.1"/>
    <property type="molecule type" value="Genomic_DNA"/>
</dbReference>
<organism evidence="4 5">
    <name type="scientific">Nocardioides koreensis</name>
    <dbReference type="NCBI Taxonomy" id="433651"/>
    <lineage>
        <taxon>Bacteria</taxon>
        <taxon>Bacillati</taxon>
        <taxon>Actinomycetota</taxon>
        <taxon>Actinomycetes</taxon>
        <taxon>Propionibacteriales</taxon>
        <taxon>Nocardioidaceae</taxon>
        <taxon>Nocardioides</taxon>
    </lineage>
</organism>
<dbReference type="PANTHER" id="PTHR43080">
    <property type="entry name" value="CBS DOMAIN-CONTAINING PROTEIN CBSX3, MITOCHONDRIAL"/>
    <property type="match status" value="1"/>
</dbReference>
<keyword evidence="1 2" id="KW-0129">CBS domain</keyword>
<dbReference type="InterPro" id="IPR046342">
    <property type="entry name" value="CBS_dom_sf"/>
</dbReference>
<dbReference type="RefSeq" id="WP_344149574.1">
    <property type="nucleotide sequence ID" value="NZ_BAAAQR010000003.1"/>
</dbReference>
<dbReference type="Proteomes" id="UP001501771">
    <property type="component" value="Unassembled WGS sequence"/>
</dbReference>
<dbReference type="Pfam" id="PF00571">
    <property type="entry name" value="CBS"/>
    <property type="match status" value="2"/>
</dbReference>
<keyword evidence="5" id="KW-1185">Reference proteome</keyword>
<comment type="caution">
    <text evidence="4">The sequence shown here is derived from an EMBL/GenBank/DDBJ whole genome shotgun (WGS) entry which is preliminary data.</text>
</comment>
<proteinExistence type="predicted"/>
<dbReference type="Gene3D" id="3.10.580.10">
    <property type="entry name" value="CBS-domain"/>
    <property type="match status" value="1"/>
</dbReference>